<comment type="caution">
    <text evidence="1">The sequence shown here is derived from an EMBL/GenBank/DDBJ whole genome shotgun (WGS) entry which is preliminary data.</text>
</comment>
<accession>A0AAN6U947</accession>
<dbReference type="RefSeq" id="XP_062652474.1">
    <property type="nucleotide sequence ID" value="XM_062786997.1"/>
</dbReference>
<name>A0AAN6U947_9PEZI</name>
<protein>
    <submittedName>
        <fullName evidence="1">Uncharacterized protein</fullName>
    </submittedName>
</protein>
<proteinExistence type="predicted"/>
<reference evidence="1" key="1">
    <citation type="journal article" date="2023" name="Mol. Phylogenet. Evol.">
        <title>Genome-scale phylogeny and comparative genomics of the fungal order Sordariales.</title>
        <authorList>
            <person name="Hensen N."/>
            <person name="Bonometti L."/>
            <person name="Westerberg I."/>
            <person name="Brannstrom I.O."/>
            <person name="Guillou S."/>
            <person name="Cros-Aarteil S."/>
            <person name="Calhoun S."/>
            <person name="Haridas S."/>
            <person name="Kuo A."/>
            <person name="Mondo S."/>
            <person name="Pangilinan J."/>
            <person name="Riley R."/>
            <person name="LaButti K."/>
            <person name="Andreopoulos B."/>
            <person name="Lipzen A."/>
            <person name="Chen C."/>
            <person name="Yan M."/>
            <person name="Daum C."/>
            <person name="Ng V."/>
            <person name="Clum A."/>
            <person name="Steindorff A."/>
            <person name="Ohm R.A."/>
            <person name="Martin F."/>
            <person name="Silar P."/>
            <person name="Natvig D.O."/>
            <person name="Lalanne C."/>
            <person name="Gautier V."/>
            <person name="Ament-Velasquez S.L."/>
            <person name="Kruys A."/>
            <person name="Hutchinson M.I."/>
            <person name="Powell A.J."/>
            <person name="Barry K."/>
            <person name="Miller A.N."/>
            <person name="Grigoriev I.V."/>
            <person name="Debuchy R."/>
            <person name="Gladieux P."/>
            <person name="Hiltunen Thoren M."/>
            <person name="Johannesson H."/>
        </authorList>
    </citation>
    <scope>NUCLEOTIDE SEQUENCE</scope>
    <source>
        <strain evidence="1">CBS 731.68</strain>
    </source>
</reference>
<dbReference type="EMBL" id="MU853223">
    <property type="protein sequence ID" value="KAK4128703.1"/>
    <property type="molecule type" value="Genomic_DNA"/>
</dbReference>
<gene>
    <name evidence="1" type="ORF">N657DRAFT_36428</name>
</gene>
<evidence type="ECO:0000313" key="1">
    <source>
        <dbReference type="EMBL" id="KAK4128703.1"/>
    </source>
</evidence>
<keyword evidence="2" id="KW-1185">Reference proteome</keyword>
<evidence type="ECO:0000313" key="2">
    <source>
        <dbReference type="Proteomes" id="UP001302602"/>
    </source>
</evidence>
<sequence length="360" mass="41951">MVPSRFVRWSWSDPNLIIPCREQFTEGRTERIFVSISEAIDSPSLEIEAALLKGQGLPGGPRWCFAPGKHPSEDTIYRWIREQIKADGRADFEAEMDKLLLELVRRQEEGMPLPSQHADSPYKATQMPESLLPNLLKMRCMFRIWSCKQLFAHQEGSPALPFDLRLASVQDYLRYLAARRISELERNILPELEKYFSSKEKSSSRSKQEKDTTSAVRPGLDVMRWFLSWQMILIYRQSLGWVLDQQQQTDAAPIPIAVLPMNGERHTRHTFRETTRQLFEAIIVIYSVLFHKKTTVERTRDAAPQVFGDDHLHRAYQRAWGKLPEFYEQVLRQVSPTDELFIEYIVAKESKILAKSRKKK</sequence>
<dbReference type="GeneID" id="87823767"/>
<dbReference type="AlphaFoldDB" id="A0AAN6U947"/>
<dbReference type="Proteomes" id="UP001302602">
    <property type="component" value="Unassembled WGS sequence"/>
</dbReference>
<reference evidence="1" key="2">
    <citation type="submission" date="2023-05" db="EMBL/GenBank/DDBJ databases">
        <authorList>
            <consortium name="Lawrence Berkeley National Laboratory"/>
            <person name="Steindorff A."/>
            <person name="Hensen N."/>
            <person name="Bonometti L."/>
            <person name="Westerberg I."/>
            <person name="Brannstrom I.O."/>
            <person name="Guillou S."/>
            <person name="Cros-Aarteil S."/>
            <person name="Calhoun S."/>
            <person name="Haridas S."/>
            <person name="Kuo A."/>
            <person name="Mondo S."/>
            <person name="Pangilinan J."/>
            <person name="Riley R."/>
            <person name="Labutti K."/>
            <person name="Andreopoulos B."/>
            <person name="Lipzen A."/>
            <person name="Chen C."/>
            <person name="Yanf M."/>
            <person name="Daum C."/>
            <person name="Ng V."/>
            <person name="Clum A."/>
            <person name="Ohm R."/>
            <person name="Martin F."/>
            <person name="Silar P."/>
            <person name="Natvig D."/>
            <person name="Lalanne C."/>
            <person name="Gautier V."/>
            <person name="Ament-Velasquez S.L."/>
            <person name="Kruys A."/>
            <person name="Hutchinson M.I."/>
            <person name="Powell A.J."/>
            <person name="Barry K."/>
            <person name="Miller A.N."/>
            <person name="Grigoriev I.V."/>
            <person name="Debuchy R."/>
            <person name="Gladieux P."/>
            <person name="Thoren M.H."/>
            <person name="Johannesson H."/>
        </authorList>
    </citation>
    <scope>NUCLEOTIDE SEQUENCE</scope>
    <source>
        <strain evidence="1">CBS 731.68</strain>
    </source>
</reference>
<organism evidence="1 2">
    <name type="scientific">Parathielavia appendiculata</name>
    <dbReference type="NCBI Taxonomy" id="2587402"/>
    <lineage>
        <taxon>Eukaryota</taxon>
        <taxon>Fungi</taxon>
        <taxon>Dikarya</taxon>
        <taxon>Ascomycota</taxon>
        <taxon>Pezizomycotina</taxon>
        <taxon>Sordariomycetes</taxon>
        <taxon>Sordariomycetidae</taxon>
        <taxon>Sordariales</taxon>
        <taxon>Chaetomiaceae</taxon>
        <taxon>Parathielavia</taxon>
    </lineage>
</organism>